<evidence type="ECO:0000313" key="2">
    <source>
        <dbReference type="EMBL" id="KAF2093123.1"/>
    </source>
</evidence>
<evidence type="ECO:0000313" key="3">
    <source>
        <dbReference type="Proteomes" id="UP000799772"/>
    </source>
</evidence>
<gene>
    <name evidence="2" type="ORF">NA57DRAFT_20788</name>
</gene>
<feature type="region of interest" description="Disordered" evidence="1">
    <location>
        <begin position="264"/>
        <end position="293"/>
    </location>
</feature>
<dbReference type="SMART" id="SM00855">
    <property type="entry name" value="PGAM"/>
    <property type="match status" value="1"/>
</dbReference>
<evidence type="ECO:0000256" key="1">
    <source>
        <dbReference type="SAM" id="MobiDB-lite"/>
    </source>
</evidence>
<organism evidence="2 3">
    <name type="scientific">Rhizodiscina lignyota</name>
    <dbReference type="NCBI Taxonomy" id="1504668"/>
    <lineage>
        <taxon>Eukaryota</taxon>
        <taxon>Fungi</taxon>
        <taxon>Dikarya</taxon>
        <taxon>Ascomycota</taxon>
        <taxon>Pezizomycotina</taxon>
        <taxon>Dothideomycetes</taxon>
        <taxon>Pleosporomycetidae</taxon>
        <taxon>Aulographales</taxon>
        <taxon>Rhizodiscinaceae</taxon>
        <taxon>Rhizodiscina</taxon>
    </lineage>
</organism>
<feature type="non-terminal residue" evidence="2">
    <location>
        <position position="501"/>
    </location>
</feature>
<feature type="region of interest" description="Disordered" evidence="1">
    <location>
        <begin position="382"/>
        <end position="401"/>
    </location>
</feature>
<keyword evidence="3" id="KW-1185">Reference proteome</keyword>
<dbReference type="InterPro" id="IPR013078">
    <property type="entry name" value="His_Pase_superF_clade-1"/>
</dbReference>
<accession>A0A9P4I441</accession>
<dbReference type="PANTHER" id="PTHR16469:SF27">
    <property type="entry name" value="UBIQUITIN-ASSOCIATED AND SH3 DOMAIN-CONTAINING BA-RELATED"/>
    <property type="match status" value="1"/>
</dbReference>
<dbReference type="InterPro" id="IPR051710">
    <property type="entry name" value="Phosphatase_SH3-domain"/>
</dbReference>
<dbReference type="PANTHER" id="PTHR16469">
    <property type="entry name" value="UBIQUITIN-ASSOCIATED AND SH3 DOMAIN-CONTAINING BA-RELATED"/>
    <property type="match status" value="1"/>
</dbReference>
<proteinExistence type="predicted"/>
<sequence length="501" mass="54387">MAPGPAVIIVVRHGARLDAADRAWHLSSTTPYDPPLTYGGWNQSKALGARIASLLRLREEGLLDTNGLDVVKETGNNGDMGLEVLGGLKGKDKVSSSRKHRVVIHSSPFLRCIQTSVGISAGIAAAKPRQSSRRGSTATQLAELSLGMSPTQTSIRDYAAPSGFDSRNNAENSRKPLLRIDALLGEWRNPEYFEDMEPPPNSATMVVGAKADLLRRGEPIDVSSAIEISRGNFPGGWTRSNTVTVKPPASKYLAGSLPTDLAIPRRERAGSVSSVESATSRSSRKSNRADRLTSSADGGVYVAPVPRYAVASTETIPAGYVAHARDACVDIDFQWDSMRAPQDWGDGGELGEEWSSMHKRIRRGFQKMIEWYRAHGVDSTLDEHPLAYPSEEDKYGSEKKEESEEEDIVLVIVTHGAGCNALIGALTNQPVLLDVGMASLTLAVRKQQQRPSIPSRANTVHTEIDLVKRRRSSVEFGLSNAYEMKLIASTEHLRAGIDPTK</sequence>
<comment type="caution">
    <text evidence="2">The sequence shown here is derived from an EMBL/GenBank/DDBJ whole genome shotgun (WGS) entry which is preliminary data.</text>
</comment>
<dbReference type="Proteomes" id="UP000799772">
    <property type="component" value="Unassembled WGS sequence"/>
</dbReference>
<dbReference type="Gene3D" id="3.40.50.1240">
    <property type="entry name" value="Phosphoglycerate mutase-like"/>
    <property type="match status" value="2"/>
</dbReference>
<dbReference type="OrthoDB" id="3898179at2759"/>
<name>A0A9P4I441_9PEZI</name>
<dbReference type="AlphaFoldDB" id="A0A9P4I441"/>
<protein>
    <recommendedName>
        <fullName evidence="4">Phosphoglycerate mutase-like protein</fullName>
    </recommendedName>
</protein>
<reference evidence="2" key="1">
    <citation type="journal article" date="2020" name="Stud. Mycol.">
        <title>101 Dothideomycetes genomes: a test case for predicting lifestyles and emergence of pathogens.</title>
        <authorList>
            <person name="Haridas S."/>
            <person name="Albert R."/>
            <person name="Binder M."/>
            <person name="Bloem J."/>
            <person name="Labutti K."/>
            <person name="Salamov A."/>
            <person name="Andreopoulos B."/>
            <person name="Baker S."/>
            <person name="Barry K."/>
            <person name="Bills G."/>
            <person name="Bluhm B."/>
            <person name="Cannon C."/>
            <person name="Castanera R."/>
            <person name="Culley D."/>
            <person name="Daum C."/>
            <person name="Ezra D."/>
            <person name="Gonzalez J."/>
            <person name="Henrissat B."/>
            <person name="Kuo A."/>
            <person name="Liang C."/>
            <person name="Lipzen A."/>
            <person name="Lutzoni F."/>
            <person name="Magnuson J."/>
            <person name="Mondo S."/>
            <person name="Nolan M."/>
            <person name="Ohm R."/>
            <person name="Pangilinan J."/>
            <person name="Park H.-J."/>
            <person name="Ramirez L."/>
            <person name="Alfaro M."/>
            <person name="Sun H."/>
            <person name="Tritt A."/>
            <person name="Yoshinaga Y."/>
            <person name="Zwiers L.-H."/>
            <person name="Turgeon B."/>
            <person name="Goodwin S."/>
            <person name="Spatafora J."/>
            <person name="Crous P."/>
            <person name="Grigoriev I."/>
        </authorList>
    </citation>
    <scope>NUCLEOTIDE SEQUENCE</scope>
    <source>
        <strain evidence="2">CBS 133067</strain>
    </source>
</reference>
<dbReference type="EMBL" id="ML978139">
    <property type="protein sequence ID" value="KAF2093123.1"/>
    <property type="molecule type" value="Genomic_DNA"/>
</dbReference>
<dbReference type="InterPro" id="IPR029033">
    <property type="entry name" value="His_PPase_superfam"/>
</dbReference>
<dbReference type="CDD" id="cd07040">
    <property type="entry name" value="HP"/>
    <property type="match status" value="1"/>
</dbReference>
<evidence type="ECO:0008006" key="4">
    <source>
        <dbReference type="Google" id="ProtNLM"/>
    </source>
</evidence>
<dbReference type="SUPFAM" id="SSF53254">
    <property type="entry name" value="Phosphoglycerate mutase-like"/>
    <property type="match status" value="1"/>
</dbReference>
<feature type="compositionally biased region" description="Low complexity" evidence="1">
    <location>
        <begin position="271"/>
        <end position="281"/>
    </location>
</feature>